<organism evidence="2 3">
    <name type="scientific">Pseudoduganella lurida</name>
    <dbReference type="NCBI Taxonomy" id="1036180"/>
    <lineage>
        <taxon>Bacteria</taxon>
        <taxon>Pseudomonadati</taxon>
        <taxon>Pseudomonadota</taxon>
        <taxon>Betaproteobacteria</taxon>
        <taxon>Burkholderiales</taxon>
        <taxon>Oxalobacteraceae</taxon>
        <taxon>Telluria group</taxon>
        <taxon>Pseudoduganella</taxon>
    </lineage>
</organism>
<dbReference type="OrthoDB" id="8553502at2"/>
<evidence type="ECO:0000313" key="3">
    <source>
        <dbReference type="Proteomes" id="UP000318431"/>
    </source>
</evidence>
<proteinExistence type="predicted"/>
<reference evidence="2 3" key="1">
    <citation type="journal article" date="2015" name="Stand. Genomic Sci.">
        <title>Genomic Encyclopedia of Bacterial and Archaeal Type Strains, Phase III: the genomes of soil and plant-associated and newly described type strains.</title>
        <authorList>
            <person name="Whitman W.B."/>
            <person name="Woyke T."/>
            <person name="Klenk H.P."/>
            <person name="Zhou Y."/>
            <person name="Lilburn T.G."/>
            <person name="Beck B.J."/>
            <person name="De Vos P."/>
            <person name="Vandamme P."/>
            <person name="Eisen J.A."/>
            <person name="Garrity G."/>
            <person name="Hugenholtz P."/>
            <person name="Kyrpides N.C."/>
        </authorList>
    </citation>
    <scope>NUCLEOTIDE SEQUENCE [LARGE SCALE GENOMIC DNA]</scope>
    <source>
        <strain evidence="2 3">CGMCC 1.10822</strain>
    </source>
</reference>
<feature type="transmembrane region" description="Helical" evidence="1">
    <location>
        <begin position="553"/>
        <end position="572"/>
    </location>
</feature>
<name>A0A562RPJ0_9BURK</name>
<gene>
    <name evidence="2" type="ORF">IP91_01360</name>
</gene>
<evidence type="ECO:0000256" key="1">
    <source>
        <dbReference type="SAM" id="Phobius"/>
    </source>
</evidence>
<dbReference type="RefSeq" id="WP_145647948.1">
    <property type="nucleotide sequence ID" value="NZ_VLLB01000001.1"/>
</dbReference>
<keyword evidence="1" id="KW-0812">Transmembrane</keyword>
<keyword evidence="3" id="KW-1185">Reference proteome</keyword>
<keyword evidence="1" id="KW-0472">Membrane</keyword>
<sequence>MLEINFKKSGPAKLPFFIVYRDWGLSMLGKFLAAAAAFVAFISTDCVAEAAAGKAPAGLKGALEQEAIGLLPADGMRLVSGKCRDCRMLKQGLWYFETEAIAVPRDGVPVSGYTNGVDRQADVANWAAASGGEKLAYPMLAWIGAPAIFEHAAMLPSGTRVQTADQTELDIRLAPRLATNRSYANEATAAFFSGREVRMRGAIDSSSGNDVFVARTIWPADFAFDPARLAARPLQSPADLAAFVRAPVKPARGIETRLLWERHPGQPRNWQRKPVLGFLLNGAQGDDDESLGGHFAVATGRIGVHGEWFDWAVNNFYNLDAVSEKGIVAATLPMDNYLMDLNSGQQYYRPSTMLVAVLNHERTAAAFQGGVQRVFNHLYRHDFQYRHATANCAGISLDVFDALGWRIPRRGPTAPLKSLGAYAYIAAKDVSLQSGRRIYDYLNEEQTRLLPAVAFEAAGLDLLSMVGASGTGRPLSGYERLLAGDVEAIFLVRIPQVPSSRATGSAPVFSFDEFRARVPADQADWKTVPAAVRPFPAALRDARSVPEQEPSPVPLPIAVIVAGIGLAGWLFWRRRAAPRAVSKQPAPQPEEMTQ</sequence>
<keyword evidence="1" id="KW-1133">Transmembrane helix</keyword>
<evidence type="ECO:0000313" key="2">
    <source>
        <dbReference type="EMBL" id="TWI70276.1"/>
    </source>
</evidence>
<accession>A0A562RPJ0</accession>
<comment type="caution">
    <text evidence="2">The sequence shown here is derived from an EMBL/GenBank/DDBJ whole genome shotgun (WGS) entry which is preliminary data.</text>
</comment>
<protein>
    <recommendedName>
        <fullName evidence="4">DUF4105 domain-containing protein</fullName>
    </recommendedName>
</protein>
<dbReference type="AlphaFoldDB" id="A0A562RPJ0"/>
<dbReference type="Proteomes" id="UP000318431">
    <property type="component" value="Unassembled WGS sequence"/>
</dbReference>
<dbReference type="EMBL" id="VLLB01000001">
    <property type="protein sequence ID" value="TWI70276.1"/>
    <property type="molecule type" value="Genomic_DNA"/>
</dbReference>
<evidence type="ECO:0008006" key="4">
    <source>
        <dbReference type="Google" id="ProtNLM"/>
    </source>
</evidence>